<evidence type="ECO:0000259" key="5">
    <source>
        <dbReference type="PROSITE" id="PS50931"/>
    </source>
</evidence>
<dbReference type="RefSeq" id="WP_062664707.1">
    <property type="nucleotide sequence ID" value="NZ_FIZX01000002.1"/>
</dbReference>
<evidence type="ECO:0000256" key="1">
    <source>
        <dbReference type="ARBA" id="ARBA00009437"/>
    </source>
</evidence>
<evidence type="ECO:0000256" key="3">
    <source>
        <dbReference type="ARBA" id="ARBA00023125"/>
    </source>
</evidence>
<dbReference type="GO" id="GO:0000976">
    <property type="term" value="F:transcription cis-regulatory region binding"/>
    <property type="evidence" value="ECO:0007669"/>
    <property type="project" value="TreeGrafter"/>
</dbReference>
<protein>
    <submittedName>
        <fullName evidence="6">HTH-type transcriptional regulator GbpR</fullName>
    </submittedName>
</protein>
<dbReference type="Pfam" id="PF00126">
    <property type="entry name" value="HTH_1"/>
    <property type="match status" value="1"/>
</dbReference>
<evidence type="ECO:0000313" key="7">
    <source>
        <dbReference type="Proteomes" id="UP000071641"/>
    </source>
</evidence>
<evidence type="ECO:0000256" key="4">
    <source>
        <dbReference type="ARBA" id="ARBA00023163"/>
    </source>
</evidence>
<keyword evidence="4" id="KW-0804">Transcription</keyword>
<dbReference type="STRING" id="1796497.GCE9029_03245"/>
<dbReference type="Proteomes" id="UP000071641">
    <property type="component" value="Unassembled WGS sequence"/>
</dbReference>
<dbReference type="Gene3D" id="1.10.10.10">
    <property type="entry name" value="Winged helix-like DNA-binding domain superfamily/Winged helix DNA-binding domain"/>
    <property type="match status" value="1"/>
</dbReference>
<dbReference type="OrthoDB" id="9785745at2"/>
<sequence>MRLEIRHWQLLDAIGKYGSLGAAADAIGVTQPAMSHRLAEAERRLGSAIFEREGRRLKPTPAGQALIQTASSILPELSRAEDEFERTAANASHLVRIGIAEYSAYHWVPGFLKSLAFSREKLQIDFVAAATREAEATLITGKTDIIISPARSENPALDCKTLMEDELVLVTHPNHPLTAKPWIEAQDLVDVDYLTYSLDALPGFEYERFIRPSGIRLPHMQVVEMTDAIVEMIAVDLGVSILSRWALKRSIRQALVAPVSVTKQGLPLTWFIISRKSDRKNEAIKVTAEALQQWFSLNESS</sequence>
<organism evidence="6 7">
    <name type="scientific">Grimontia celer</name>
    <dbReference type="NCBI Taxonomy" id="1796497"/>
    <lineage>
        <taxon>Bacteria</taxon>
        <taxon>Pseudomonadati</taxon>
        <taxon>Pseudomonadota</taxon>
        <taxon>Gammaproteobacteria</taxon>
        <taxon>Vibrionales</taxon>
        <taxon>Vibrionaceae</taxon>
        <taxon>Grimontia</taxon>
    </lineage>
</organism>
<name>A0A128F838_9GAMM</name>
<evidence type="ECO:0000256" key="2">
    <source>
        <dbReference type="ARBA" id="ARBA00023015"/>
    </source>
</evidence>
<dbReference type="PANTHER" id="PTHR30126">
    <property type="entry name" value="HTH-TYPE TRANSCRIPTIONAL REGULATOR"/>
    <property type="match status" value="1"/>
</dbReference>
<dbReference type="InterPro" id="IPR036390">
    <property type="entry name" value="WH_DNA-bd_sf"/>
</dbReference>
<feature type="domain" description="HTH lysR-type" evidence="5">
    <location>
        <begin position="3"/>
        <end position="60"/>
    </location>
</feature>
<dbReference type="InterPro" id="IPR036388">
    <property type="entry name" value="WH-like_DNA-bd_sf"/>
</dbReference>
<keyword evidence="2" id="KW-0805">Transcription regulation</keyword>
<proteinExistence type="inferred from homology"/>
<dbReference type="InterPro" id="IPR005119">
    <property type="entry name" value="LysR_subst-bd"/>
</dbReference>
<dbReference type="PROSITE" id="PS50931">
    <property type="entry name" value="HTH_LYSR"/>
    <property type="match status" value="1"/>
</dbReference>
<gene>
    <name evidence="6" type="primary">gbpR</name>
    <name evidence="6" type="ORF">GCE9029_03245</name>
</gene>
<keyword evidence="7" id="KW-1185">Reference proteome</keyword>
<accession>A0A128F838</accession>
<dbReference type="PANTHER" id="PTHR30126:SF25">
    <property type="entry name" value="HTH-TYPE TRANSCRIPTIONAL REGULATOR METR"/>
    <property type="match status" value="1"/>
</dbReference>
<dbReference type="AlphaFoldDB" id="A0A128F838"/>
<dbReference type="Pfam" id="PF03466">
    <property type="entry name" value="LysR_substrate"/>
    <property type="match status" value="1"/>
</dbReference>
<dbReference type="SUPFAM" id="SSF46785">
    <property type="entry name" value="Winged helix' DNA-binding domain"/>
    <property type="match status" value="1"/>
</dbReference>
<dbReference type="GO" id="GO:0003700">
    <property type="term" value="F:DNA-binding transcription factor activity"/>
    <property type="evidence" value="ECO:0007669"/>
    <property type="project" value="InterPro"/>
</dbReference>
<dbReference type="EMBL" id="FIZX01000002">
    <property type="protein sequence ID" value="CZF82461.1"/>
    <property type="molecule type" value="Genomic_DNA"/>
</dbReference>
<reference evidence="7" key="1">
    <citation type="submission" date="2016-02" db="EMBL/GenBank/DDBJ databases">
        <authorList>
            <person name="Rodrigo-Torres Lidia"/>
            <person name="Arahal R.David."/>
        </authorList>
    </citation>
    <scope>NUCLEOTIDE SEQUENCE [LARGE SCALE GENOMIC DNA]</scope>
    <source>
        <strain evidence="7">CECT 9029</strain>
    </source>
</reference>
<keyword evidence="3" id="KW-0238">DNA-binding</keyword>
<dbReference type="CDD" id="cd05466">
    <property type="entry name" value="PBP2_LTTR_substrate"/>
    <property type="match status" value="1"/>
</dbReference>
<dbReference type="SUPFAM" id="SSF53850">
    <property type="entry name" value="Periplasmic binding protein-like II"/>
    <property type="match status" value="1"/>
</dbReference>
<comment type="similarity">
    <text evidence="1">Belongs to the LysR transcriptional regulatory family.</text>
</comment>
<evidence type="ECO:0000313" key="6">
    <source>
        <dbReference type="EMBL" id="CZF82461.1"/>
    </source>
</evidence>
<dbReference type="InterPro" id="IPR000847">
    <property type="entry name" value="LysR_HTH_N"/>
</dbReference>
<dbReference type="Gene3D" id="3.40.190.10">
    <property type="entry name" value="Periplasmic binding protein-like II"/>
    <property type="match status" value="2"/>
</dbReference>